<organism evidence="1 2">
    <name type="scientific">Ajellomyces capsulatus</name>
    <name type="common">Darling's disease fungus</name>
    <name type="synonym">Histoplasma capsulatum</name>
    <dbReference type="NCBI Taxonomy" id="5037"/>
    <lineage>
        <taxon>Eukaryota</taxon>
        <taxon>Fungi</taxon>
        <taxon>Dikarya</taxon>
        <taxon>Ascomycota</taxon>
        <taxon>Pezizomycotina</taxon>
        <taxon>Eurotiomycetes</taxon>
        <taxon>Eurotiomycetidae</taxon>
        <taxon>Onygenales</taxon>
        <taxon>Ajellomycetaceae</taxon>
        <taxon>Histoplasma</taxon>
    </lineage>
</organism>
<sequence>MAMGKSKCQFAHSPFSPLSCRRPRHHSGTFAYTGWQVPGTSSNRNSRKCNQGIMNFSPDPREIRCSHHGCNVNSANLSLLSLEWERIIEEWVTGAADHPLLSTVSETAAPNPGYQTTCCPVPQCSCNVIFVLSLASFTSRYISIPPKRYLVDILLGNLGKPGALGRLFIEQTERVTSPRDIRRAYQIGNWNLTEESSFVTREGHRHVCMRSTSSTSSTVYNNRFRLVSWRDVFDLRWTNERCLY</sequence>
<proteinExistence type="predicted"/>
<name>A0A8A1MLD7_AJECA</name>
<evidence type="ECO:0000313" key="2">
    <source>
        <dbReference type="Proteomes" id="UP000663671"/>
    </source>
</evidence>
<dbReference type="AlphaFoldDB" id="A0A8A1MLD7"/>
<accession>A0A8A1MLD7</accession>
<protein>
    <submittedName>
        <fullName evidence="1">Uncharacterized protein</fullName>
    </submittedName>
</protein>
<gene>
    <name evidence="1" type="ORF">I7I51_03173</name>
</gene>
<evidence type="ECO:0000313" key="1">
    <source>
        <dbReference type="EMBL" id="QSS66961.1"/>
    </source>
</evidence>
<dbReference type="EMBL" id="CP069116">
    <property type="protein sequence ID" value="QSS66961.1"/>
    <property type="molecule type" value="Genomic_DNA"/>
</dbReference>
<reference evidence="1" key="1">
    <citation type="submission" date="2021-01" db="EMBL/GenBank/DDBJ databases">
        <title>Chromosome-level genome assembly of a human fungal pathogen reveals clustering of transcriptionally co-regulated genes.</title>
        <authorList>
            <person name="Voorhies M."/>
            <person name="Cohen S."/>
            <person name="Shea T.P."/>
            <person name="Petrus S."/>
            <person name="Munoz J.F."/>
            <person name="Poplawski S."/>
            <person name="Goldman W.E."/>
            <person name="Michael T."/>
            <person name="Cuomo C.A."/>
            <person name="Sil A."/>
            <person name="Beyhan S."/>
        </authorList>
    </citation>
    <scope>NUCLEOTIDE SEQUENCE</scope>
    <source>
        <strain evidence="1">WU24</strain>
    </source>
</reference>
<dbReference type="Proteomes" id="UP000663671">
    <property type="component" value="Chromosome 6"/>
</dbReference>
<dbReference type="OrthoDB" id="10509934at2759"/>
<dbReference type="VEuPathDB" id="FungiDB:I7I51_03173"/>